<dbReference type="GO" id="GO:0005789">
    <property type="term" value="C:endoplasmic reticulum membrane"/>
    <property type="evidence" value="ECO:0007669"/>
    <property type="project" value="UniProtKB-SubCell"/>
</dbReference>
<evidence type="ECO:0000256" key="7">
    <source>
        <dbReference type="ARBA" id="ARBA00022824"/>
    </source>
</evidence>
<sequence length="509" mass="55354">MVTTRSGRGSGGEVGAGHHRQVLNPSAGALVAFAFSLKVLLFPAYRSTDFEVHRNWLATTHSLPLSEWYVDETSQWTLDYPPLFAWFEYLLSRLAVLFDGEMVVLTQLGYASRATVAFQRSSVIATELVLILAAYLHCRRVSRRAFPLLAFLIALNPGLLLVDHVHFQYNGLLLGVLMLSLEALQRDRFVLSAFLFAVLVNMKHLFAVAGPYYLIYMMRTYCRPAAGFSFPRFALLGFTVVAVCGVSLGPFVANGTIGDLASRLFPFGRGLCHAYWAPNFWALYSLADKVLVRVAGLLGLTRGAEAGGHLSGGLVGVATFGVLPQVGPSATLAVTLAAMAPCLRRTWVDPDPKRILSDVAFVNLCGFMFGYHVHEKAVLHFVVPMAFAAAASPSAAMEYAATSWPAYVSLLPLLFRPTERALKLTLVLAHCAAAAAVLPRGKRRRSGWSAAYVWALLAVQAYCIAHEILLGSSTYAFLPLLLTSVTCAVGLLALFSRRLVSYAAPTTLK</sequence>
<reference evidence="11 12" key="1">
    <citation type="submission" date="2024-03" db="EMBL/GenBank/DDBJ databases">
        <title>Complete genome sequence of the green alga Chloropicon roscoffensis RCC1871.</title>
        <authorList>
            <person name="Lemieux C."/>
            <person name="Pombert J.-F."/>
            <person name="Otis C."/>
            <person name="Turmel M."/>
        </authorList>
    </citation>
    <scope>NUCLEOTIDE SEQUENCE [LARGE SCALE GENOMIC DNA]</scope>
    <source>
        <strain evidence="11 12">RCC1871</strain>
    </source>
</reference>
<evidence type="ECO:0000256" key="1">
    <source>
        <dbReference type="ARBA" id="ARBA00004477"/>
    </source>
</evidence>
<comment type="pathway">
    <text evidence="2 10">Protein modification; protein glycosylation.</text>
</comment>
<name>A0AAX4P537_9CHLO</name>
<keyword evidence="7 10" id="KW-0256">Endoplasmic reticulum</keyword>
<feature type="transmembrane region" description="Helical" evidence="10">
    <location>
        <begin position="450"/>
        <end position="469"/>
    </location>
</feature>
<comment type="similarity">
    <text evidence="3 10">Belongs to the ALG6/ALG8 glucosyltransferase family.</text>
</comment>
<evidence type="ECO:0000256" key="9">
    <source>
        <dbReference type="ARBA" id="ARBA00023136"/>
    </source>
</evidence>
<protein>
    <recommendedName>
        <fullName evidence="10">Alpha-1,3-glucosyltransferase</fullName>
        <ecNumber evidence="10">2.4.1.-</ecNumber>
    </recommendedName>
</protein>
<dbReference type="PANTHER" id="PTHR12413">
    <property type="entry name" value="DOLICHYL GLYCOSYLTRANSFERASE"/>
    <property type="match status" value="1"/>
</dbReference>
<keyword evidence="4 10" id="KW-0328">Glycosyltransferase</keyword>
<evidence type="ECO:0000256" key="4">
    <source>
        <dbReference type="ARBA" id="ARBA00022676"/>
    </source>
</evidence>
<keyword evidence="6 10" id="KW-0812">Transmembrane</keyword>
<dbReference type="EMBL" id="CP151504">
    <property type="protein sequence ID" value="WZN61452.1"/>
    <property type="molecule type" value="Genomic_DNA"/>
</dbReference>
<dbReference type="AlphaFoldDB" id="A0AAX4P537"/>
<keyword evidence="5 10" id="KW-0808">Transferase</keyword>
<evidence type="ECO:0000313" key="11">
    <source>
        <dbReference type="EMBL" id="WZN61452.1"/>
    </source>
</evidence>
<feature type="transmembrane region" description="Helical" evidence="10">
    <location>
        <begin position="233"/>
        <end position="253"/>
    </location>
</feature>
<dbReference type="GO" id="GO:0006487">
    <property type="term" value="P:protein N-linked glycosylation"/>
    <property type="evidence" value="ECO:0007669"/>
    <property type="project" value="TreeGrafter"/>
</dbReference>
<keyword evidence="12" id="KW-1185">Reference proteome</keyword>
<keyword evidence="8 10" id="KW-1133">Transmembrane helix</keyword>
<keyword evidence="9 10" id="KW-0472">Membrane</keyword>
<feature type="transmembrane region" description="Helical" evidence="10">
    <location>
        <begin position="189"/>
        <end position="213"/>
    </location>
</feature>
<feature type="transmembrane region" description="Helical" evidence="10">
    <location>
        <begin position="148"/>
        <end position="169"/>
    </location>
</feature>
<dbReference type="GO" id="GO:0042283">
    <property type="term" value="F:dolichyl pyrophosphate Glc1Man9GlcNAc2 alpha-1,3-glucosyltransferase activity"/>
    <property type="evidence" value="ECO:0007669"/>
    <property type="project" value="TreeGrafter"/>
</dbReference>
<accession>A0AAX4P537</accession>
<dbReference type="PANTHER" id="PTHR12413:SF2">
    <property type="entry name" value="DOLICHYL PYROPHOSPHATE GLC1MAN9GLCNAC2 ALPHA-1,3-GLUCOSYLTRANSFERASE-RELATED"/>
    <property type="match status" value="1"/>
</dbReference>
<comment type="caution">
    <text evidence="10">Lacks conserved residue(s) required for the propagation of feature annotation.</text>
</comment>
<dbReference type="InterPro" id="IPR004856">
    <property type="entry name" value="Glyco_trans_ALG6/ALG8"/>
</dbReference>
<feature type="transmembrane region" description="Helical" evidence="10">
    <location>
        <begin position="475"/>
        <end position="495"/>
    </location>
</feature>
<proteinExistence type="inferred from homology"/>
<organism evidence="11 12">
    <name type="scientific">Chloropicon roscoffensis</name>
    <dbReference type="NCBI Taxonomy" id="1461544"/>
    <lineage>
        <taxon>Eukaryota</taxon>
        <taxon>Viridiplantae</taxon>
        <taxon>Chlorophyta</taxon>
        <taxon>Chloropicophyceae</taxon>
        <taxon>Chloropicales</taxon>
        <taxon>Chloropicaceae</taxon>
        <taxon>Chloropicon</taxon>
    </lineage>
</organism>
<evidence type="ECO:0000256" key="3">
    <source>
        <dbReference type="ARBA" id="ARBA00008715"/>
    </source>
</evidence>
<gene>
    <name evidence="11" type="ORF">HKI87_04g29870</name>
</gene>
<evidence type="ECO:0000256" key="6">
    <source>
        <dbReference type="ARBA" id="ARBA00022692"/>
    </source>
</evidence>
<dbReference type="Pfam" id="PF03155">
    <property type="entry name" value="Alg6_Alg8"/>
    <property type="match status" value="1"/>
</dbReference>
<dbReference type="EC" id="2.4.1.-" evidence="10"/>
<evidence type="ECO:0000256" key="10">
    <source>
        <dbReference type="RuleBase" id="RU363110"/>
    </source>
</evidence>
<evidence type="ECO:0000256" key="2">
    <source>
        <dbReference type="ARBA" id="ARBA00004922"/>
    </source>
</evidence>
<comment type="subcellular location">
    <subcellularLocation>
        <location evidence="1 10">Endoplasmic reticulum membrane</location>
        <topology evidence="1 10">Multi-pass membrane protein</topology>
    </subcellularLocation>
</comment>
<evidence type="ECO:0000256" key="5">
    <source>
        <dbReference type="ARBA" id="ARBA00022679"/>
    </source>
</evidence>
<dbReference type="Proteomes" id="UP001472866">
    <property type="component" value="Chromosome 04"/>
</dbReference>
<evidence type="ECO:0000313" key="12">
    <source>
        <dbReference type="Proteomes" id="UP001472866"/>
    </source>
</evidence>
<evidence type="ECO:0000256" key="8">
    <source>
        <dbReference type="ARBA" id="ARBA00022989"/>
    </source>
</evidence>